<proteinExistence type="predicted"/>
<dbReference type="EMBL" id="PEWN01000029">
    <property type="protein sequence ID" value="PIU51937.1"/>
    <property type="molecule type" value="Genomic_DNA"/>
</dbReference>
<name>A0A2M6ZHS6_9BACT</name>
<reference evidence="2" key="1">
    <citation type="submission" date="2017-09" db="EMBL/GenBank/DDBJ databases">
        <title>Depth-based differentiation of microbial function through sediment-hosted aquifers and enrichment of novel symbionts in the deep terrestrial subsurface.</title>
        <authorList>
            <person name="Probst A.J."/>
            <person name="Ladd B."/>
            <person name="Jarett J.K."/>
            <person name="Geller-Mcgrath D.E."/>
            <person name="Sieber C.M.K."/>
            <person name="Emerson J.B."/>
            <person name="Anantharaman K."/>
            <person name="Thomas B.C."/>
            <person name="Malmstrom R."/>
            <person name="Stieglmeier M."/>
            <person name="Klingl A."/>
            <person name="Woyke T."/>
            <person name="Ryan C.M."/>
            <person name="Banfield J.F."/>
        </authorList>
    </citation>
    <scope>NUCLEOTIDE SEQUENCE [LARGE SCALE GENOMIC DNA]</scope>
</reference>
<dbReference type="Proteomes" id="UP000229227">
    <property type="component" value="Unassembled WGS sequence"/>
</dbReference>
<comment type="caution">
    <text evidence="1">The sequence shown here is derived from an EMBL/GenBank/DDBJ whole genome shotgun (WGS) entry which is preliminary data.</text>
</comment>
<accession>A0A2M6ZHS6</accession>
<evidence type="ECO:0000313" key="2">
    <source>
        <dbReference type="Proteomes" id="UP000229227"/>
    </source>
</evidence>
<organism evidence="1 2">
    <name type="scientific">Candidatus Desantisbacteria bacterium CG07_land_8_20_14_0_80_39_15</name>
    <dbReference type="NCBI Taxonomy" id="1974549"/>
    <lineage>
        <taxon>Bacteria</taxon>
        <taxon>Candidatus Desantisiibacteriota</taxon>
    </lineage>
</organism>
<evidence type="ECO:0000313" key="1">
    <source>
        <dbReference type="EMBL" id="PIU51937.1"/>
    </source>
</evidence>
<sequence length="163" mass="19336">MNPVPEIRREKVFVPPEMTTKEIKEKYGLSSEKSYKVKKQGFFVKNYSKKQIIIDPENFDPAISYSTAKRVFWKNFAWNSVAQSIKEDLIQEAVTRMYELSGRVKEGANAKYGIGYSYFWVAHNAMLSYLKTWKRQMRFQVFGDINDEEMAIRIYNYRKELIL</sequence>
<gene>
    <name evidence="1" type="ORF">COS91_01840</name>
</gene>
<dbReference type="AlphaFoldDB" id="A0A2M6ZHS6"/>
<protein>
    <submittedName>
        <fullName evidence="1">Uncharacterized protein</fullName>
    </submittedName>
</protein>